<reference evidence="1 2" key="1">
    <citation type="journal article" date="2017" name="Nat. Commun.">
        <title>In situ click chemistry generation of cyclooxygenase-2 inhibitors.</title>
        <authorList>
            <person name="Bhardwaj A."/>
            <person name="Kaur J."/>
            <person name="Wuest M."/>
            <person name="Wuest F."/>
        </authorList>
    </citation>
    <scope>NUCLEOTIDE SEQUENCE [LARGE SCALE GENOMIC DNA]</scope>
    <source>
        <strain evidence="1">S2_018_000_R2_106</strain>
    </source>
</reference>
<evidence type="ECO:0000313" key="2">
    <source>
        <dbReference type="Proteomes" id="UP000320948"/>
    </source>
</evidence>
<dbReference type="Proteomes" id="UP000320948">
    <property type="component" value="Unassembled WGS sequence"/>
</dbReference>
<gene>
    <name evidence="1" type="ORF">DI628_00775</name>
</gene>
<comment type="caution">
    <text evidence="1">The sequence shown here is derived from an EMBL/GenBank/DDBJ whole genome shotgun (WGS) entry which is preliminary data.</text>
</comment>
<dbReference type="GO" id="GO:0016740">
    <property type="term" value="F:transferase activity"/>
    <property type="evidence" value="ECO:0007669"/>
    <property type="project" value="UniProtKB-KW"/>
</dbReference>
<dbReference type="Gene3D" id="3.40.50.2000">
    <property type="entry name" value="Glycogen Phosphorylase B"/>
    <property type="match status" value="1"/>
</dbReference>
<dbReference type="AlphaFoldDB" id="A0A6N4RAX6"/>
<protein>
    <submittedName>
        <fullName evidence="1">Glycosyltransferase family 4 protein</fullName>
    </submittedName>
</protein>
<accession>A0A6N4RAX6</accession>
<proteinExistence type="predicted"/>
<keyword evidence="1" id="KW-0808">Transferase</keyword>
<organism evidence="1 2">
    <name type="scientific">Blastochloris viridis</name>
    <name type="common">Rhodopseudomonas viridis</name>
    <dbReference type="NCBI Taxonomy" id="1079"/>
    <lineage>
        <taxon>Bacteria</taxon>
        <taxon>Pseudomonadati</taxon>
        <taxon>Pseudomonadota</taxon>
        <taxon>Alphaproteobacteria</taxon>
        <taxon>Hyphomicrobiales</taxon>
        <taxon>Blastochloridaceae</taxon>
        <taxon>Blastochloris</taxon>
    </lineage>
</organism>
<sequence>MISIPDLIKTNRHYFHKLVASARGCKSPDKQAALCSQAAIFAVRNPCGIFNSWPLEETLLKLADGIASPMASQPEAESFLHVLTRAYASGGHTRVAERWINAAPASGRHDVVLLSQGDRPVPKTLEAATHGKHGKVMHLNAGLHLAKARQLRSLASNYQHIILHVHMYDILPLLAFGTPHFPRPITLYNHADHLFWTGVSIADNVVNFRSLATYINTEFRHIPAERNQLLPLPVTQPPTPLLREHRQNLKAELGLPEDSQVILTMASPYKYAAIEHIDFLATAESILTHNPRAFLIAIGPSLKNPTWQAASQRTGGRIKALGRLPYTEVDRYLTLADLALDSFPFASLTAMLDIARHKIPCLTLHTPVNSYDAFTRAGIVCATPQEVAQRALQELANPSPSTLFPIIEQESLPQGFARHVETQQKALQKTHKVYSFTTDNRSHPTEMELFIGLNHHANISGLKAKVALGIQKSIHKLLRILPLRLIPAPVYSRLESYGIL</sequence>
<dbReference type="SUPFAM" id="SSF53756">
    <property type="entry name" value="UDP-Glycosyltransferase/glycogen phosphorylase"/>
    <property type="match status" value="1"/>
</dbReference>
<name>A0A6N4RAX6_BLAVI</name>
<dbReference type="EMBL" id="VAFM01000001">
    <property type="protein sequence ID" value="TKW61195.1"/>
    <property type="molecule type" value="Genomic_DNA"/>
</dbReference>
<evidence type="ECO:0000313" key="1">
    <source>
        <dbReference type="EMBL" id="TKW61195.1"/>
    </source>
</evidence>